<proteinExistence type="inferred from homology"/>
<dbReference type="GO" id="GO:0015891">
    <property type="term" value="P:siderophore transport"/>
    <property type="evidence" value="ECO:0007669"/>
    <property type="project" value="InterPro"/>
</dbReference>
<dbReference type="InterPro" id="IPR000531">
    <property type="entry name" value="Beta-barrel_TonB"/>
</dbReference>
<dbReference type="PROSITE" id="PS52016">
    <property type="entry name" value="TONB_DEPENDENT_REC_3"/>
    <property type="match status" value="1"/>
</dbReference>
<dbReference type="PANTHER" id="PTHR32552:SF83">
    <property type="entry name" value="BLR3904 PROTEIN"/>
    <property type="match status" value="1"/>
</dbReference>
<dbReference type="GO" id="GO:0015344">
    <property type="term" value="F:siderophore uptake transmembrane transporter activity"/>
    <property type="evidence" value="ECO:0007669"/>
    <property type="project" value="TreeGrafter"/>
</dbReference>
<dbReference type="NCBIfam" id="TIGR01783">
    <property type="entry name" value="TonB-siderophor"/>
    <property type="match status" value="1"/>
</dbReference>
<evidence type="ECO:0000256" key="6">
    <source>
        <dbReference type="ARBA" id="ARBA00022692"/>
    </source>
</evidence>
<protein>
    <submittedName>
        <fullName evidence="19">TonB-dependent siderophore receptor</fullName>
    </submittedName>
</protein>
<keyword evidence="9" id="KW-0406">Ion transport</keyword>
<accession>A0AA90W3Q1</accession>
<dbReference type="Pfam" id="PF00593">
    <property type="entry name" value="TonB_dep_Rec_b-barrel"/>
    <property type="match status" value="1"/>
</dbReference>
<feature type="domain" description="TonB-dependent receptor-like beta-barrel" evidence="17">
    <location>
        <begin position="236"/>
        <end position="688"/>
    </location>
</feature>
<reference evidence="19 20" key="1">
    <citation type="submission" date="2019-10" db="EMBL/GenBank/DDBJ databases">
        <authorList>
            <person name="Dong K."/>
        </authorList>
    </citation>
    <scope>NUCLEOTIDE SEQUENCE [LARGE SCALE GENOMIC DNA]</scope>
    <source>
        <strain evidence="20">dk771</strain>
    </source>
</reference>
<keyword evidence="4 14" id="KW-1134">Transmembrane beta strand</keyword>
<keyword evidence="12 19" id="KW-0675">Receptor</keyword>
<sequence>MESHNFKQSVFTTSLKAIIPPMLFCIPIAYAEDQVHMLDTIVVTSESDKLYNISNINIDGFGTDLLQKTPASISVVNADLMADQHARVLSDVIKNDASIGDAYAPIGYYPNVISRGFALDLASSYLMNGNVIRGEQNVALENKERIEILKGISAIQSGMSTPGGVVNYVTKRPQDIQTLTFAANQHGQFSVAADVGGFTDQSEQLGYRINVVNEHLDSYVEHVNGERAMAAVVLDWQPNEKSKFEFDLEAQRFEQRSVPGYQLLDGKVPQHVNWKRLLGYQSWGKPVSTDSLNTSLKYNYAMNADWNLGLVASHSKSKIDDYSTFAWGCYDTICDYSGLGNTFDKNGNYDIYDYRNPDDTFKTNQLKFQADGTINSNWAIHHINYELAHTHKTRDRFASLNKKIGVGNIYEDTINVSPSTDQVGQSFQAINSQQIALSASDRIEWNDQWSTLIGGKWIDLDEEAHNKKREKERDTDLNKFLPQFAVTYAPTESTMLYASYAKGLSDGKSAPWFTEDDGTTLAPIDSVQYEIGLKQQVNQFLLTAALFDLRQDNQYTKPIDGKFYFIEEGKQHNIGLELGLNGALTDHISLTSSLALTKAELADVDALEYRNHQMQNVPKVRFATQLAYQVPQIEGLSILAAGRYSSSKYANKEATAKVDSYSVFDLGMHYQFKLHRHDAHLRLNVENIFNEKYWRDVGDSDGDNYLFLGAPRTATLSFNMNF</sequence>
<dbReference type="Proteomes" id="UP000480556">
    <property type="component" value="Unassembled WGS sequence"/>
</dbReference>
<evidence type="ECO:0000256" key="5">
    <source>
        <dbReference type="ARBA" id="ARBA00022496"/>
    </source>
</evidence>
<evidence type="ECO:0000256" key="3">
    <source>
        <dbReference type="ARBA" id="ARBA00022448"/>
    </source>
</evidence>
<dbReference type="CDD" id="cd01347">
    <property type="entry name" value="ligand_gated_channel"/>
    <property type="match status" value="1"/>
</dbReference>
<evidence type="ECO:0000256" key="10">
    <source>
        <dbReference type="ARBA" id="ARBA00023077"/>
    </source>
</evidence>
<gene>
    <name evidence="19" type="ORF">GHJ48_06260</name>
</gene>
<keyword evidence="6 14" id="KW-0812">Transmembrane</keyword>
<dbReference type="InterPro" id="IPR010105">
    <property type="entry name" value="TonB_sidphr_rcpt"/>
</dbReference>
<dbReference type="PANTHER" id="PTHR32552">
    <property type="entry name" value="FERRICHROME IRON RECEPTOR-RELATED"/>
    <property type="match status" value="1"/>
</dbReference>
<comment type="similarity">
    <text evidence="2 14 16">Belongs to the TonB-dependent receptor family.</text>
</comment>
<evidence type="ECO:0000256" key="16">
    <source>
        <dbReference type="RuleBase" id="RU003357"/>
    </source>
</evidence>
<evidence type="ECO:0000256" key="8">
    <source>
        <dbReference type="ARBA" id="ARBA00023004"/>
    </source>
</evidence>
<evidence type="ECO:0000256" key="2">
    <source>
        <dbReference type="ARBA" id="ARBA00009810"/>
    </source>
</evidence>
<evidence type="ECO:0000256" key="7">
    <source>
        <dbReference type="ARBA" id="ARBA00022729"/>
    </source>
</evidence>
<keyword evidence="11 14" id="KW-0472">Membrane</keyword>
<dbReference type="AlphaFoldDB" id="A0AA90W3Q1"/>
<dbReference type="Gene3D" id="2.170.130.10">
    <property type="entry name" value="TonB-dependent receptor, plug domain"/>
    <property type="match status" value="1"/>
</dbReference>
<evidence type="ECO:0000313" key="19">
    <source>
        <dbReference type="EMBL" id="MQW92002.1"/>
    </source>
</evidence>
<dbReference type="InterPro" id="IPR036942">
    <property type="entry name" value="Beta-barrel_TonB_sf"/>
</dbReference>
<evidence type="ECO:0000313" key="20">
    <source>
        <dbReference type="Proteomes" id="UP000480556"/>
    </source>
</evidence>
<dbReference type="RefSeq" id="WP_153389269.1">
    <property type="nucleotide sequence ID" value="NZ_WITK01000008.1"/>
</dbReference>
<dbReference type="InterPro" id="IPR012910">
    <property type="entry name" value="Plug_dom"/>
</dbReference>
<dbReference type="Pfam" id="PF07715">
    <property type="entry name" value="Plug"/>
    <property type="match status" value="1"/>
</dbReference>
<evidence type="ECO:0000259" key="17">
    <source>
        <dbReference type="Pfam" id="PF00593"/>
    </source>
</evidence>
<evidence type="ECO:0000256" key="4">
    <source>
        <dbReference type="ARBA" id="ARBA00022452"/>
    </source>
</evidence>
<keyword evidence="10 16" id="KW-0798">TonB box</keyword>
<evidence type="ECO:0000256" key="1">
    <source>
        <dbReference type="ARBA" id="ARBA00004571"/>
    </source>
</evidence>
<dbReference type="InterPro" id="IPR037066">
    <property type="entry name" value="Plug_dom_sf"/>
</dbReference>
<evidence type="ECO:0000256" key="9">
    <source>
        <dbReference type="ARBA" id="ARBA00023065"/>
    </source>
</evidence>
<name>A0AA90W3Q1_9GAMM</name>
<evidence type="ECO:0000259" key="18">
    <source>
        <dbReference type="Pfam" id="PF07715"/>
    </source>
</evidence>
<dbReference type="Gene3D" id="2.40.170.20">
    <property type="entry name" value="TonB-dependent receptor, beta-barrel domain"/>
    <property type="match status" value="1"/>
</dbReference>
<dbReference type="InterPro" id="IPR010917">
    <property type="entry name" value="TonB_rcpt_CS"/>
</dbReference>
<evidence type="ECO:0000256" key="14">
    <source>
        <dbReference type="PROSITE-ProRule" id="PRU01360"/>
    </source>
</evidence>
<evidence type="ECO:0000256" key="12">
    <source>
        <dbReference type="ARBA" id="ARBA00023170"/>
    </source>
</evidence>
<evidence type="ECO:0000256" key="13">
    <source>
        <dbReference type="ARBA" id="ARBA00023237"/>
    </source>
</evidence>
<keyword evidence="8" id="KW-0408">Iron</keyword>
<dbReference type="GO" id="GO:0009279">
    <property type="term" value="C:cell outer membrane"/>
    <property type="evidence" value="ECO:0007669"/>
    <property type="project" value="UniProtKB-SubCell"/>
</dbReference>
<dbReference type="InterPro" id="IPR039426">
    <property type="entry name" value="TonB-dep_rcpt-like"/>
</dbReference>
<feature type="short sequence motif" description="TonB C-terminal box" evidence="15">
    <location>
        <begin position="705"/>
        <end position="722"/>
    </location>
</feature>
<comment type="caution">
    <text evidence="19">The sequence shown here is derived from an EMBL/GenBank/DDBJ whole genome shotgun (WGS) entry which is preliminary data.</text>
</comment>
<comment type="subcellular location">
    <subcellularLocation>
        <location evidence="1 14">Cell outer membrane</location>
        <topology evidence="1 14">Multi-pass membrane protein</topology>
    </subcellularLocation>
</comment>
<dbReference type="EMBL" id="WITK01000008">
    <property type="protein sequence ID" value="MQW92002.1"/>
    <property type="molecule type" value="Genomic_DNA"/>
</dbReference>
<organism evidence="19 20">
    <name type="scientific">Acinetobacter wanghuae</name>
    <dbReference type="NCBI Taxonomy" id="2662362"/>
    <lineage>
        <taxon>Bacteria</taxon>
        <taxon>Pseudomonadati</taxon>
        <taxon>Pseudomonadota</taxon>
        <taxon>Gammaproteobacteria</taxon>
        <taxon>Moraxellales</taxon>
        <taxon>Moraxellaceae</taxon>
        <taxon>Acinetobacter</taxon>
    </lineage>
</organism>
<keyword evidence="7" id="KW-0732">Signal</keyword>
<evidence type="ECO:0000256" key="15">
    <source>
        <dbReference type="PROSITE-ProRule" id="PRU10144"/>
    </source>
</evidence>
<evidence type="ECO:0000256" key="11">
    <source>
        <dbReference type="ARBA" id="ARBA00023136"/>
    </source>
</evidence>
<feature type="domain" description="TonB-dependent receptor plug" evidence="18">
    <location>
        <begin position="67"/>
        <end position="165"/>
    </location>
</feature>
<dbReference type="GO" id="GO:0038023">
    <property type="term" value="F:signaling receptor activity"/>
    <property type="evidence" value="ECO:0007669"/>
    <property type="project" value="InterPro"/>
</dbReference>
<keyword evidence="3 14" id="KW-0813">Transport</keyword>
<dbReference type="SUPFAM" id="SSF56935">
    <property type="entry name" value="Porins"/>
    <property type="match status" value="1"/>
</dbReference>
<keyword evidence="13 14" id="KW-0998">Cell outer membrane</keyword>
<dbReference type="PROSITE" id="PS01156">
    <property type="entry name" value="TONB_DEPENDENT_REC_2"/>
    <property type="match status" value="1"/>
</dbReference>
<keyword evidence="5" id="KW-0410">Iron transport</keyword>